<evidence type="ECO:0008006" key="3">
    <source>
        <dbReference type="Google" id="ProtNLM"/>
    </source>
</evidence>
<gene>
    <name evidence="1" type="ORF">Q4F19_11650</name>
</gene>
<protein>
    <recommendedName>
        <fullName evidence="3">DUF429 domain-containing protein</fullName>
    </recommendedName>
</protein>
<evidence type="ECO:0000313" key="1">
    <source>
        <dbReference type="EMBL" id="MDO6415036.1"/>
    </source>
</evidence>
<proteinExistence type="predicted"/>
<evidence type="ECO:0000313" key="2">
    <source>
        <dbReference type="Proteomes" id="UP001169764"/>
    </source>
</evidence>
<organism evidence="1 2">
    <name type="scientific">Sphingomonas natans</name>
    <dbReference type="NCBI Taxonomy" id="3063330"/>
    <lineage>
        <taxon>Bacteria</taxon>
        <taxon>Pseudomonadati</taxon>
        <taxon>Pseudomonadota</taxon>
        <taxon>Alphaproteobacteria</taxon>
        <taxon>Sphingomonadales</taxon>
        <taxon>Sphingomonadaceae</taxon>
        <taxon>Sphingomonas</taxon>
    </lineage>
</organism>
<comment type="caution">
    <text evidence="1">The sequence shown here is derived from an EMBL/GenBank/DDBJ whole genome shotgun (WGS) entry which is preliminary data.</text>
</comment>
<sequence length="288" mass="30428">MTLGFDAFACIDWSGAVGERQSGIAIAECASGSTAPELVMPPHARWSRADVLDWLIAQAPRGMLIGLDLSPSLPFADEGAFFPGDAGSPTDARALWAYVEARSAGEPHHAVSRFVADHAPHFRIGRATGALFRRAGNGRMRATEIAARPLGVRPYSCFNLVGASQVGRSSLTGMRVLHALAGRIPFWPFERVPAAGALLVEVYTSIAARRAGKTGGTKLRTIEALNAALVAPAIASDPVAGTGPIDDHRSDALLTAAWLRRAADDPALWSPRGMSAVRLTEGWTFGVP</sequence>
<dbReference type="Proteomes" id="UP001169764">
    <property type="component" value="Unassembled WGS sequence"/>
</dbReference>
<reference evidence="1" key="1">
    <citation type="submission" date="2023-07" db="EMBL/GenBank/DDBJ databases">
        <authorList>
            <person name="Kim M."/>
        </authorList>
    </citation>
    <scope>NUCLEOTIDE SEQUENCE</scope>
    <source>
        <strain evidence="1">BIUV-7</strain>
    </source>
</reference>
<dbReference type="EMBL" id="JAUOTP010000004">
    <property type="protein sequence ID" value="MDO6415036.1"/>
    <property type="molecule type" value="Genomic_DNA"/>
</dbReference>
<dbReference type="RefSeq" id="WP_303542722.1">
    <property type="nucleotide sequence ID" value="NZ_JAUOTP010000004.1"/>
</dbReference>
<accession>A0ABT8Y9M4</accession>
<keyword evidence="2" id="KW-1185">Reference proteome</keyword>
<name>A0ABT8Y9M4_9SPHN</name>